<organism evidence="1 2">
    <name type="scientific">Chaetomium tenue</name>
    <dbReference type="NCBI Taxonomy" id="1854479"/>
    <lineage>
        <taxon>Eukaryota</taxon>
        <taxon>Fungi</taxon>
        <taxon>Dikarya</taxon>
        <taxon>Ascomycota</taxon>
        <taxon>Pezizomycotina</taxon>
        <taxon>Sordariomycetes</taxon>
        <taxon>Sordariomycetidae</taxon>
        <taxon>Sordariales</taxon>
        <taxon>Chaetomiaceae</taxon>
        <taxon>Chaetomium</taxon>
    </lineage>
</organism>
<dbReference type="Proteomes" id="UP000724584">
    <property type="component" value="Unassembled WGS sequence"/>
</dbReference>
<evidence type="ECO:0000313" key="1">
    <source>
        <dbReference type="EMBL" id="KAH6617494.1"/>
    </source>
</evidence>
<proteinExistence type="predicted"/>
<evidence type="ECO:0000313" key="2">
    <source>
        <dbReference type="Proteomes" id="UP000724584"/>
    </source>
</evidence>
<comment type="caution">
    <text evidence="1">The sequence shown here is derived from an EMBL/GenBank/DDBJ whole genome shotgun (WGS) entry which is preliminary data.</text>
</comment>
<dbReference type="EMBL" id="JAGIZQ010000007">
    <property type="protein sequence ID" value="KAH6617494.1"/>
    <property type="molecule type" value="Genomic_DNA"/>
</dbReference>
<accession>A0ACB7NW73</accession>
<reference evidence="1 2" key="1">
    <citation type="journal article" date="2021" name="Nat. Commun.">
        <title>Genetic determinants of endophytism in the Arabidopsis root mycobiome.</title>
        <authorList>
            <person name="Mesny F."/>
            <person name="Miyauchi S."/>
            <person name="Thiergart T."/>
            <person name="Pickel B."/>
            <person name="Atanasova L."/>
            <person name="Karlsson M."/>
            <person name="Huettel B."/>
            <person name="Barry K.W."/>
            <person name="Haridas S."/>
            <person name="Chen C."/>
            <person name="Bauer D."/>
            <person name="Andreopoulos W."/>
            <person name="Pangilinan J."/>
            <person name="LaButti K."/>
            <person name="Riley R."/>
            <person name="Lipzen A."/>
            <person name="Clum A."/>
            <person name="Drula E."/>
            <person name="Henrissat B."/>
            <person name="Kohler A."/>
            <person name="Grigoriev I.V."/>
            <person name="Martin F.M."/>
            <person name="Hacquard S."/>
        </authorList>
    </citation>
    <scope>NUCLEOTIDE SEQUENCE [LARGE SCALE GENOMIC DNA]</scope>
    <source>
        <strain evidence="1 2">MPI-SDFR-AT-0079</strain>
    </source>
</reference>
<protein>
    <submittedName>
        <fullName evidence="1">Uncharacterized protein</fullName>
    </submittedName>
</protein>
<name>A0ACB7NW73_9PEZI</name>
<sequence>MYKYGLPHRASMIVNSLSRPHQHINSTGFSRSQQFHNLPLHFLTKYILLERSAITARIKLSNTINIPPATPSEMAKLITIVGATGAQGKGVVRAFINNPAYQVRAITRNPSSPAGQALAAQGAEVVAANLNDLASLKTAFAGSHIIFAVTNFFEPFITHQSPDKAMEIELHQGTNLATAAAATPTLEHYIWSTLPNALALSANKYLIPHFEGKNRIDAHIQSLPSLLAKTTFFWVTWYHSNYAFPMFRPYLIPTAGKHLQIANYAPETPITTIGDVSANVGAFVKAAVEQGEKTRGGAVVLAATETHRAGDMLQLWARARGTKAQLVRVSGEAFREIWPLWAEEMGVMMEFWDEYRERSWTRADGGKVLGKEDLGVTEFQGLEEAYKGLEL</sequence>
<keyword evidence="2" id="KW-1185">Reference proteome</keyword>
<gene>
    <name evidence="1" type="ORF">F5144DRAFT_586632</name>
</gene>